<keyword evidence="10" id="KW-0007">Acetylation</keyword>
<dbReference type="PANTHER" id="PTHR13003">
    <property type="entry name" value="NUP107-RELATED"/>
    <property type="match status" value="1"/>
</dbReference>
<keyword evidence="4" id="KW-0158">Chromosome</keyword>
<keyword evidence="5" id="KW-0488">Methylation</keyword>
<keyword evidence="9" id="KW-0653">Protein transport</keyword>
<evidence type="ECO:0000256" key="15">
    <source>
        <dbReference type="ARBA" id="ARBA00023328"/>
    </source>
</evidence>
<gene>
    <name evidence="19" type="primary">LOC100181332</name>
</gene>
<evidence type="ECO:0000256" key="14">
    <source>
        <dbReference type="ARBA" id="ARBA00023242"/>
    </source>
</evidence>
<evidence type="ECO:0000256" key="9">
    <source>
        <dbReference type="ARBA" id="ARBA00022927"/>
    </source>
</evidence>
<comment type="function">
    <text evidence="18">Functions as a component of the nuclear pore complex (NPC).</text>
</comment>
<evidence type="ECO:0000256" key="5">
    <source>
        <dbReference type="ARBA" id="ARBA00022481"/>
    </source>
</evidence>
<comment type="function">
    <text evidence="16">Plays a role in the nuclear pore complex (NPC) assembly and/or maintenance. Required for the assembly of peripheral proteins into the NPC. May anchor NUP62 to the NPC. Involved in nephrogenesis.</text>
</comment>
<organism evidence="19 20">
    <name type="scientific">Ciona intestinalis</name>
    <name type="common">Transparent sea squirt</name>
    <name type="synonym">Ascidia intestinalis</name>
    <dbReference type="NCBI Taxonomy" id="7719"/>
    <lineage>
        <taxon>Eukaryota</taxon>
        <taxon>Metazoa</taxon>
        <taxon>Chordata</taxon>
        <taxon>Tunicata</taxon>
        <taxon>Ascidiacea</taxon>
        <taxon>Phlebobranchia</taxon>
        <taxon>Cionidae</taxon>
        <taxon>Ciona</taxon>
    </lineage>
</organism>
<dbReference type="GO" id="GO:0006406">
    <property type="term" value="P:mRNA export from nucleus"/>
    <property type="evidence" value="ECO:0000318"/>
    <property type="project" value="GO_Central"/>
</dbReference>
<comment type="subunit">
    <text evidence="17">Part of the nuclear pore complex (NPC). Forms part of the Nup160 subcomplex in the nuclear pore which is composed of NUP160, NUP133, NUP107 and Nup96; this complex plays a role in RNA export and in tethering Nup98 and NUP153 to the nucleus. Does not interact with TPR. Interacts with ZNF106.</text>
</comment>
<keyword evidence="15" id="KW-0137">Centromere</keyword>
<dbReference type="GO" id="GO:0031965">
    <property type="term" value="C:nuclear membrane"/>
    <property type="evidence" value="ECO:0007669"/>
    <property type="project" value="UniProtKB-SubCell"/>
</dbReference>
<evidence type="ECO:0000256" key="11">
    <source>
        <dbReference type="ARBA" id="ARBA00023010"/>
    </source>
</evidence>
<evidence type="ECO:0000256" key="7">
    <source>
        <dbReference type="ARBA" id="ARBA00022816"/>
    </source>
</evidence>
<dbReference type="FunCoup" id="F6ZA03">
    <property type="interactions" value="430"/>
</dbReference>
<keyword evidence="13 18" id="KW-0472">Membrane</keyword>
<dbReference type="STRING" id="7719.ENSCINP00000011112"/>
<keyword evidence="7" id="KW-0509">mRNA transport</keyword>
<dbReference type="GeneTree" id="ENSGT00390000012080"/>
<evidence type="ECO:0000256" key="12">
    <source>
        <dbReference type="ARBA" id="ARBA00023132"/>
    </source>
</evidence>
<keyword evidence="6" id="KW-0597">Phosphoprotein</keyword>
<dbReference type="FunFam" id="1.10.3450.20:FF:000001">
    <property type="entry name" value="Nuclear pore complex protein"/>
    <property type="match status" value="1"/>
</dbReference>
<dbReference type="GO" id="GO:0006606">
    <property type="term" value="P:protein import into nucleus"/>
    <property type="evidence" value="ECO:0000318"/>
    <property type="project" value="GO_Central"/>
</dbReference>
<comment type="similarity">
    <text evidence="2 18">Belongs to the nucleoporin Nup84/Nup107 family.</text>
</comment>
<comment type="subcellular location">
    <subcellularLocation>
        <location evidence="1">Chromosome</location>
        <location evidence="1">Centromere</location>
        <location evidence="1">Kinetochore</location>
    </subcellularLocation>
    <subcellularLocation>
        <location evidence="18">Nucleus</location>
        <location evidence="18">Nuclear pore complex</location>
    </subcellularLocation>
    <subcellularLocation>
        <location evidence="18">Nucleus membrane</location>
    </subcellularLocation>
</comment>
<evidence type="ECO:0000256" key="4">
    <source>
        <dbReference type="ARBA" id="ARBA00022454"/>
    </source>
</evidence>
<evidence type="ECO:0000256" key="10">
    <source>
        <dbReference type="ARBA" id="ARBA00022990"/>
    </source>
</evidence>
<dbReference type="Proteomes" id="UP000008144">
    <property type="component" value="Chromosome 8"/>
</dbReference>
<dbReference type="FunFam" id="1.20.190.50:FF:000001">
    <property type="entry name" value="Nuclear pore complex protein"/>
    <property type="match status" value="1"/>
</dbReference>
<dbReference type="HOGENOM" id="CLU_012944_1_0_1"/>
<evidence type="ECO:0000256" key="18">
    <source>
        <dbReference type="RuleBase" id="RU365072"/>
    </source>
</evidence>
<evidence type="ECO:0000313" key="20">
    <source>
        <dbReference type="Proteomes" id="UP000008144"/>
    </source>
</evidence>
<keyword evidence="14 18" id="KW-0539">Nucleus</keyword>
<keyword evidence="12 18" id="KW-0906">Nuclear pore complex</keyword>
<dbReference type="PANTHER" id="PTHR13003:SF2">
    <property type="entry name" value="NUCLEAR PORE COMPLEX PROTEIN NUP107"/>
    <property type="match status" value="1"/>
</dbReference>
<dbReference type="AlphaFoldDB" id="F6ZA03"/>
<evidence type="ECO:0000256" key="17">
    <source>
        <dbReference type="ARBA" id="ARBA00063956"/>
    </source>
</evidence>
<dbReference type="EMBL" id="EAAA01002669">
    <property type="status" value="NOT_ANNOTATED_CDS"/>
    <property type="molecule type" value="Genomic_DNA"/>
</dbReference>
<evidence type="ECO:0000256" key="13">
    <source>
        <dbReference type="ARBA" id="ARBA00023136"/>
    </source>
</evidence>
<evidence type="ECO:0000256" key="2">
    <source>
        <dbReference type="ARBA" id="ARBA00009510"/>
    </source>
</evidence>
<dbReference type="GO" id="GO:0017056">
    <property type="term" value="F:structural constituent of nuclear pore"/>
    <property type="evidence" value="ECO:0000318"/>
    <property type="project" value="GO_Central"/>
</dbReference>
<keyword evidence="11 18" id="KW-0811">Translocation</keyword>
<dbReference type="GO" id="GO:0031080">
    <property type="term" value="C:nuclear pore outer ring"/>
    <property type="evidence" value="ECO:0000318"/>
    <property type="project" value="GO_Central"/>
</dbReference>
<dbReference type="InParanoid" id="F6ZA03"/>
<dbReference type="Gene3D" id="1.20.190.50">
    <property type="match status" value="1"/>
</dbReference>
<reference evidence="20" key="1">
    <citation type="journal article" date="2002" name="Science">
        <title>The draft genome of Ciona intestinalis: insights into chordate and vertebrate origins.</title>
        <authorList>
            <person name="Dehal P."/>
            <person name="Satou Y."/>
            <person name="Campbell R.K."/>
            <person name="Chapman J."/>
            <person name="Degnan B."/>
            <person name="De Tomaso A."/>
            <person name="Davidson B."/>
            <person name="Di Gregorio A."/>
            <person name="Gelpke M."/>
            <person name="Goodstein D.M."/>
            <person name="Harafuji N."/>
            <person name="Hastings K.E."/>
            <person name="Ho I."/>
            <person name="Hotta K."/>
            <person name="Huang W."/>
            <person name="Kawashima T."/>
            <person name="Lemaire P."/>
            <person name="Martinez D."/>
            <person name="Meinertzhagen I.A."/>
            <person name="Necula S."/>
            <person name="Nonaka M."/>
            <person name="Putnam N."/>
            <person name="Rash S."/>
            <person name="Saiga H."/>
            <person name="Satake M."/>
            <person name="Terry A."/>
            <person name="Yamada L."/>
            <person name="Wang H.G."/>
            <person name="Awazu S."/>
            <person name="Azumi K."/>
            <person name="Boore J."/>
            <person name="Branno M."/>
            <person name="Chin-Bow S."/>
            <person name="DeSantis R."/>
            <person name="Doyle S."/>
            <person name="Francino P."/>
            <person name="Keys D.N."/>
            <person name="Haga S."/>
            <person name="Hayashi H."/>
            <person name="Hino K."/>
            <person name="Imai K.S."/>
            <person name="Inaba K."/>
            <person name="Kano S."/>
            <person name="Kobayashi K."/>
            <person name="Kobayashi M."/>
            <person name="Lee B.I."/>
            <person name="Makabe K.W."/>
            <person name="Manohar C."/>
            <person name="Matassi G."/>
            <person name="Medina M."/>
            <person name="Mochizuki Y."/>
            <person name="Mount S."/>
            <person name="Morishita T."/>
            <person name="Miura S."/>
            <person name="Nakayama A."/>
            <person name="Nishizaka S."/>
            <person name="Nomoto H."/>
            <person name="Ohta F."/>
            <person name="Oishi K."/>
            <person name="Rigoutsos I."/>
            <person name="Sano M."/>
            <person name="Sasaki A."/>
            <person name="Sasakura Y."/>
            <person name="Shoguchi E."/>
            <person name="Shin-i T."/>
            <person name="Spagnuolo A."/>
            <person name="Stainier D."/>
            <person name="Suzuki M.M."/>
            <person name="Tassy O."/>
            <person name="Takatori N."/>
            <person name="Tokuoka M."/>
            <person name="Yagi K."/>
            <person name="Yoshizaki F."/>
            <person name="Wada S."/>
            <person name="Zhang C."/>
            <person name="Hyatt P.D."/>
            <person name="Larimer F."/>
            <person name="Detter C."/>
            <person name="Doggett N."/>
            <person name="Glavina T."/>
            <person name="Hawkins T."/>
            <person name="Richardson P."/>
            <person name="Lucas S."/>
            <person name="Kohara Y."/>
            <person name="Levine M."/>
            <person name="Satoh N."/>
            <person name="Rokhsar D.S."/>
        </authorList>
    </citation>
    <scope>NUCLEOTIDE SEQUENCE [LARGE SCALE GENOMIC DNA]</scope>
</reference>
<reference evidence="19" key="2">
    <citation type="journal article" date="2008" name="Genome Biol.">
        <title>Improved genome assembly and evidence-based global gene model set for the chordate Ciona intestinalis: new insight into intron and operon populations.</title>
        <authorList>
            <person name="Satou Y."/>
            <person name="Mineta K."/>
            <person name="Ogasawara M."/>
            <person name="Sasakura Y."/>
            <person name="Shoguchi E."/>
            <person name="Ueno K."/>
            <person name="Yamada L."/>
            <person name="Matsumoto J."/>
            <person name="Wasserscheid J."/>
            <person name="Dewar K."/>
            <person name="Wiley G.B."/>
            <person name="Macmil S.L."/>
            <person name="Roe B.A."/>
            <person name="Zeller R.W."/>
            <person name="Hastings K.E."/>
            <person name="Lemaire P."/>
            <person name="Lindquist E."/>
            <person name="Endo T."/>
            <person name="Hotta K."/>
            <person name="Inaba K."/>
        </authorList>
    </citation>
    <scope>NUCLEOTIDE SEQUENCE [LARGE SCALE GENOMIC DNA]</scope>
    <source>
        <strain evidence="19">wild type</strain>
    </source>
</reference>
<evidence type="ECO:0000256" key="1">
    <source>
        <dbReference type="ARBA" id="ARBA00004629"/>
    </source>
</evidence>
<proteinExistence type="inferred from homology"/>
<evidence type="ECO:0000313" key="19">
    <source>
        <dbReference type="Ensembl" id="ENSCINP00000011112.3"/>
    </source>
</evidence>
<evidence type="ECO:0000256" key="16">
    <source>
        <dbReference type="ARBA" id="ARBA00056880"/>
    </source>
</evidence>
<evidence type="ECO:0000256" key="8">
    <source>
        <dbReference type="ARBA" id="ARBA00022838"/>
    </source>
</evidence>
<dbReference type="InterPro" id="IPR007252">
    <property type="entry name" value="Nup84/Nup107"/>
</dbReference>
<sequence>MLDESAFLFDPETPHRFKSKEQDAVSVESASMSLFTDFKTFLTRYGSSVDLFQLVDSYMEVCEDNESLVRSLAGKLRKGPGLYRFEMADGMHKLMKQEKQTWRLISALYKDRQASATYDDENVFFFQANNISERKAVEKLFEVNSDVRQAQIVIDWLEQNAADEIEGEADRLRNYASAVSWENTLHRLNRNKEQGIEDPNLIYEMDPDAPTRLKREIDDLDREDEKQLLKIIFSFIRAGKIEEAEDLCVTHGQPWRAATLEGWRLHNDPNMNNDASEDMGLVPIEGNPHRDLWKLACWTLSSDETNNAHERAIYGALCGNMDAMLSVSSSWDDHLWAHYKTMVDMATERHIQQTANIMKPWQCVVKRVPLPDGYWKQNIDLGDCDLVFNKIENSNDQIVREESDNPYHFIQRCIILNDMEAMMDKCLEWLDDASMQLLRFLVHIILFLRTLGVHLQTEHCDKTIEAYVRKLIADGRTNHLVATYTAALPSELQIINYSAFLEAITDSNLQKEYLELALEAGLEIPAITKRVVESIRSIGGVNQTVAPDSSIELPVTIDDQRKIDSIEWLVFDPSQRCEALKQCNAVMRQFLASRKHEAAHDVFVKIPSDSIDILYNEWHAQADKDVPLPADADNAIREHLCMKAYLGAHTSFKEWFKHLHTSKPQEYQPTIHQTSTFGSVSIPELVAEEHRQKVSADKISAWDDKLRSLCDLVCDKIYNVLLFPQGWLMDMRDDGDSEEGEWRNHQMGLLRRVCIPYLSNLLLTVLVDTGGRYKECGQLANVLASEEYKLYELFTKQEGKEIMKRIQKALIKTL</sequence>
<keyword evidence="8" id="KW-0995">Kinetochore</keyword>
<reference evidence="19" key="4">
    <citation type="submission" date="2025-09" db="UniProtKB">
        <authorList>
            <consortium name="Ensembl"/>
        </authorList>
    </citation>
    <scope>IDENTIFICATION</scope>
</reference>
<keyword evidence="20" id="KW-1185">Reference proteome</keyword>
<dbReference type="Gene3D" id="1.10.3450.20">
    <property type="match status" value="1"/>
</dbReference>
<dbReference type="GO" id="GO:0000776">
    <property type="term" value="C:kinetochore"/>
    <property type="evidence" value="ECO:0007669"/>
    <property type="project" value="UniProtKB-KW"/>
</dbReference>
<evidence type="ECO:0000256" key="3">
    <source>
        <dbReference type="ARBA" id="ARBA00022448"/>
    </source>
</evidence>
<dbReference type="Pfam" id="PF04121">
    <property type="entry name" value="Nup84_Nup100"/>
    <property type="match status" value="1"/>
</dbReference>
<protein>
    <recommendedName>
        <fullName evidence="18">Nuclear pore complex protein</fullName>
    </recommendedName>
</protein>
<dbReference type="GO" id="GO:0000973">
    <property type="term" value="P:post-transcriptional tethering of RNA polymerase II gene DNA at nuclear periphery"/>
    <property type="evidence" value="ECO:0000318"/>
    <property type="project" value="GO_Central"/>
</dbReference>
<evidence type="ECO:0000256" key="6">
    <source>
        <dbReference type="ARBA" id="ARBA00022553"/>
    </source>
</evidence>
<reference evidence="19" key="3">
    <citation type="submission" date="2025-08" db="UniProtKB">
        <authorList>
            <consortium name="Ensembl"/>
        </authorList>
    </citation>
    <scope>IDENTIFICATION</scope>
</reference>
<accession>F6ZA03</accession>
<name>F6ZA03_CIOIN</name>
<dbReference type="Ensembl" id="ENSCINT00000011112.3">
    <property type="protein sequence ID" value="ENSCINP00000011112.3"/>
    <property type="gene ID" value="ENSCING00000005394.3"/>
</dbReference>
<keyword evidence="3 18" id="KW-0813">Transport</keyword>
<dbReference type="OMA" id="MAHIVLF"/>